<reference evidence="4" key="1">
    <citation type="submission" date="2021-07" db="EMBL/GenBank/DDBJ databases">
        <title>Genomic diversity and antimicrobial resistance of Prevotella spp. isolated from chronic lung disease airways.</title>
        <authorList>
            <person name="Webb K.A."/>
            <person name="Olagoke O.S."/>
            <person name="Baird T."/>
            <person name="Neill J."/>
            <person name="Pham A."/>
            <person name="Wells T.J."/>
            <person name="Ramsay K.A."/>
            <person name="Bell S.C."/>
            <person name="Sarovich D.S."/>
            <person name="Price E.P."/>
        </authorList>
    </citation>
    <scope>NUCLEOTIDE SEQUENCE</scope>
    <source>
        <strain evidence="4">SCHI0047.S.3</strain>
    </source>
</reference>
<feature type="domain" description="Outer membrane protein beta-barrel" evidence="3">
    <location>
        <begin position="232"/>
        <end position="366"/>
    </location>
</feature>
<evidence type="ECO:0000256" key="2">
    <source>
        <dbReference type="SAM" id="Phobius"/>
    </source>
</evidence>
<feature type="compositionally biased region" description="Polar residues" evidence="1">
    <location>
        <begin position="149"/>
        <end position="159"/>
    </location>
</feature>
<dbReference type="Pfam" id="PF13568">
    <property type="entry name" value="OMP_b-brl_2"/>
    <property type="match status" value="1"/>
</dbReference>
<dbReference type="RefSeq" id="WP_219424879.1">
    <property type="nucleotide sequence ID" value="NZ_JAHXQY010000002.1"/>
</dbReference>
<comment type="caution">
    <text evidence="4">The sequence shown here is derived from an EMBL/GenBank/DDBJ whole genome shotgun (WGS) entry which is preliminary data.</text>
</comment>
<dbReference type="EMBL" id="JAHXRF010000007">
    <property type="protein sequence ID" value="MBW4865560.1"/>
    <property type="molecule type" value="Genomic_DNA"/>
</dbReference>
<evidence type="ECO:0000259" key="3">
    <source>
        <dbReference type="Pfam" id="PF13568"/>
    </source>
</evidence>
<sequence>MNKWINDIRHRFEGHTQEPPKGLLDDIKVEMGRRGLVPASPSVSSHVGKSSKWWAAAASVAVIIAGVGVWWLRSSAPETNALVSQQQPKESVKQGQRDAETLTLHGNVPQTAMSWWAKRKDNRVISALGITETTIASTSENDMVESQAVVNSTDSTSQKPTKRPVTKDETYSNPTEILSQRLVSSTPQRLTFDVYMSGRGMSTQAIGNAFNHGIMADVMANPNKNGHYLSSAPGLSTKQYHHHLPIKIGVSVGRKLSNDWTIHTGLTYSFLSASITNQGKEQGEEGQQRLHYIGVPLSVSYRLWQYKRLNAYATAGGEVEKLVKGQLRLPQPAMKSDFSPKTIDLKESPLQWAVNASLGLEYRINNNTGFYVEPGMSHYFNNGSDIENSYKHRPTGFQIQLGIRIHTSK</sequence>
<evidence type="ECO:0000256" key="1">
    <source>
        <dbReference type="SAM" id="MobiDB-lite"/>
    </source>
</evidence>
<dbReference type="AlphaFoldDB" id="A0AAW4NQL2"/>
<evidence type="ECO:0000313" key="4">
    <source>
        <dbReference type="EMBL" id="MBW4865560.1"/>
    </source>
</evidence>
<feature type="transmembrane region" description="Helical" evidence="2">
    <location>
        <begin position="53"/>
        <end position="72"/>
    </location>
</feature>
<accession>A0AAW4NQL2</accession>
<feature type="region of interest" description="Disordered" evidence="1">
    <location>
        <begin position="149"/>
        <end position="172"/>
    </location>
</feature>
<proteinExistence type="predicted"/>
<feature type="compositionally biased region" description="Basic and acidic residues" evidence="1">
    <location>
        <begin position="90"/>
        <end position="100"/>
    </location>
</feature>
<dbReference type="Proteomes" id="UP001196873">
    <property type="component" value="Unassembled WGS sequence"/>
</dbReference>
<keyword evidence="2" id="KW-0812">Transmembrane</keyword>
<keyword evidence="2" id="KW-1133">Transmembrane helix</keyword>
<organism evidence="4 5">
    <name type="scientific">Segatella salivae</name>
    <dbReference type="NCBI Taxonomy" id="228604"/>
    <lineage>
        <taxon>Bacteria</taxon>
        <taxon>Pseudomonadati</taxon>
        <taxon>Bacteroidota</taxon>
        <taxon>Bacteroidia</taxon>
        <taxon>Bacteroidales</taxon>
        <taxon>Prevotellaceae</taxon>
        <taxon>Segatella</taxon>
    </lineage>
</organism>
<gene>
    <name evidence="4" type="ORF">KZY68_05920</name>
</gene>
<feature type="region of interest" description="Disordered" evidence="1">
    <location>
        <begin position="81"/>
        <end position="105"/>
    </location>
</feature>
<evidence type="ECO:0000313" key="5">
    <source>
        <dbReference type="Proteomes" id="UP001196873"/>
    </source>
</evidence>
<name>A0AAW4NQL2_9BACT</name>
<dbReference type="InterPro" id="IPR025665">
    <property type="entry name" value="Beta-barrel_OMP_2"/>
</dbReference>
<keyword evidence="2" id="KW-0472">Membrane</keyword>
<protein>
    <submittedName>
        <fullName evidence="4">PorT family protein</fullName>
    </submittedName>
</protein>